<evidence type="ECO:0000256" key="6">
    <source>
        <dbReference type="ARBA" id="ARBA00023242"/>
    </source>
</evidence>
<evidence type="ECO:0000256" key="3">
    <source>
        <dbReference type="ARBA" id="ARBA00023015"/>
    </source>
</evidence>
<keyword evidence="4" id="KW-0238">DNA-binding</keyword>
<dbReference type="CDD" id="cd14695">
    <property type="entry name" value="bZIP_HLF"/>
    <property type="match status" value="1"/>
</dbReference>
<dbReference type="PROSITE" id="PS00036">
    <property type="entry name" value="BZIP_BASIC"/>
    <property type="match status" value="1"/>
</dbReference>
<keyword evidence="11" id="KW-1185">Reference proteome</keyword>
<evidence type="ECO:0000256" key="7">
    <source>
        <dbReference type="SAM" id="Coils"/>
    </source>
</evidence>
<comment type="subcellular location">
    <subcellularLocation>
        <location evidence="1">Nucleus</location>
    </subcellularLocation>
</comment>
<dbReference type="InterPro" id="IPR046347">
    <property type="entry name" value="bZIP_sf"/>
</dbReference>
<evidence type="ECO:0000313" key="11">
    <source>
        <dbReference type="Proteomes" id="UP000594454"/>
    </source>
</evidence>
<dbReference type="EMBL" id="LR899012">
    <property type="protein sequence ID" value="CAD7087683.1"/>
    <property type="molecule type" value="Genomic_DNA"/>
</dbReference>
<feature type="region of interest" description="Disordered" evidence="8">
    <location>
        <begin position="32"/>
        <end position="84"/>
    </location>
</feature>
<dbReference type="InParanoid" id="A0A7R8YVT7"/>
<dbReference type="GO" id="GO:0000981">
    <property type="term" value="F:DNA-binding transcription factor activity, RNA polymerase II-specific"/>
    <property type="evidence" value="ECO:0007669"/>
    <property type="project" value="TreeGrafter"/>
</dbReference>
<organism evidence="10 11">
    <name type="scientific">Hermetia illucens</name>
    <name type="common">Black soldier fly</name>
    <dbReference type="NCBI Taxonomy" id="343691"/>
    <lineage>
        <taxon>Eukaryota</taxon>
        <taxon>Metazoa</taxon>
        <taxon>Ecdysozoa</taxon>
        <taxon>Arthropoda</taxon>
        <taxon>Hexapoda</taxon>
        <taxon>Insecta</taxon>
        <taxon>Pterygota</taxon>
        <taxon>Neoptera</taxon>
        <taxon>Endopterygota</taxon>
        <taxon>Diptera</taxon>
        <taxon>Brachycera</taxon>
        <taxon>Stratiomyomorpha</taxon>
        <taxon>Stratiomyidae</taxon>
        <taxon>Hermetiinae</taxon>
        <taxon>Hermetia</taxon>
    </lineage>
</organism>
<comment type="similarity">
    <text evidence="2">Belongs to the bZIP family. NFIL3 subfamily.</text>
</comment>
<keyword evidence="5" id="KW-0804">Transcription</keyword>
<keyword evidence="3" id="KW-0805">Transcription regulation</keyword>
<dbReference type="PANTHER" id="PTHR11988">
    <property type="entry name" value="THYROTROPH EMBRYONIC FACTOR RELATED"/>
    <property type="match status" value="1"/>
</dbReference>
<feature type="compositionally biased region" description="Low complexity" evidence="8">
    <location>
        <begin position="310"/>
        <end position="320"/>
    </location>
</feature>
<keyword evidence="6" id="KW-0539">Nucleus</keyword>
<dbReference type="FunFam" id="1.20.5.170:FF:000025">
    <property type="entry name" value="nuclear factor interleukin-3-regulated protein-like"/>
    <property type="match status" value="1"/>
</dbReference>
<feature type="compositionally biased region" description="Basic and acidic residues" evidence="8">
    <location>
        <begin position="32"/>
        <end position="42"/>
    </location>
</feature>
<feature type="compositionally biased region" description="Polar residues" evidence="8">
    <location>
        <begin position="43"/>
        <end position="84"/>
    </location>
</feature>
<feature type="domain" description="BZIP" evidence="9">
    <location>
        <begin position="325"/>
        <end position="378"/>
    </location>
</feature>
<dbReference type="OMA" id="YSSAHIN"/>
<dbReference type="AlphaFoldDB" id="A0A7R8YVT7"/>
<dbReference type="Proteomes" id="UP000594454">
    <property type="component" value="Chromosome 4"/>
</dbReference>
<evidence type="ECO:0000256" key="8">
    <source>
        <dbReference type="SAM" id="MobiDB-lite"/>
    </source>
</evidence>
<dbReference type="SMART" id="SM00338">
    <property type="entry name" value="BRLZ"/>
    <property type="match status" value="1"/>
</dbReference>
<dbReference type="InterPro" id="IPR040223">
    <property type="entry name" value="PAR_bZIP"/>
</dbReference>
<evidence type="ECO:0000313" key="10">
    <source>
        <dbReference type="EMBL" id="CAD7087683.1"/>
    </source>
</evidence>
<proteinExistence type="inferred from homology"/>
<dbReference type="FunCoup" id="A0A7R8YVT7">
    <property type="interactions" value="28"/>
</dbReference>
<keyword evidence="7" id="KW-0175">Coiled coil</keyword>
<evidence type="ECO:0000256" key="4">
    <source>
        <dbReference type="ARBA" id="ARBA00023125"/>
    </source>
</evidence>
<dbReference type="InterPro" id="IPR004827">
    <property type="entry name" value="bZIP"/>
</dbReference>
<feature type="coiled-coil region" evidence="7">
    <location>
        <begin position="357"/>
        <end position="384"/>
    </location>
</feature>
<reference evidence="10 11" key="1">
    <citation type="submission" date="2020-11" db="EMBL/GenBank/DDBJ databases">
        <authorList>
            <person name="Wallbank WR R."/>
            <person name="Pardo Diaz C."/>
            <person name="Kozak K."/>
            <person name="Martin S."/>
            <person name="Jiggins C."/>
            <person name="Moest M."/>
            <person name="Warren A I."/>
            <person name="Generalovic N T."/>
            <person name="Byers J.R.P. K."/>
            <person name="Montejo-Kovacevich G."/>
            <person name="Yen C E."/>
        </authorList>
    </citation>
    <scope>NUCLEOTIDE SEQUENCE [LARGE SCALE GENOMIC DNA]</scope>
</reference>
<evidence type="ECO:0000256" key="5">
    <source>
        <dbReference type="ARBA" id="ARBA00023163"/>
    </source>
</evidence>
<evidence type="ECO:0000256" key="2">
    <source>
        <dbReference type="ARBA" id="ARBA00006079"/>
    </source>
</evidence>
<dbReference type="Gene3D" id="1.20.5.170">
    <property type="match status" value="1"/>
</dbReference>
<feature type="compositionally biased region" description="Basic and acidic residues" evidence="8">
    <location>
        <begin position="171"/>
        <end position="187"/>
    </location>
</feature>
<dbReference type="GO" id="GO:0005634">
    <property type="term" value="C:nucleus"/>
    <property type="evidence" value="ECO:0007669"/>
    <property type="project" value="UniProtKB-SubCell"/>
</dbReference>
<dbReference type="PROSITE" id="PS50217">
    <property type="entry name" value="BZIP"/>
    <property type="match status" value="1"/>
</dbReference>
<sequence>MINRFIADLDTPQQIMPSNAFDAQHIQVLDLSKRRDSIETRKTPSPYNTNSSRESTSPHTSTERTSSQPTIHQTLCSPGSSSGYQANRFNSSPYSIDYSATHPQHLQCYFPHASQAASHLQQSFSFLRDRQYIAEPLVKSEHHFDNVNQVLPYQRHSSTQSPPPRTASRTSDFDEKYQGKLTSDETRITPLPPLIYPKLANREGKVSRPFKAYPRDPLAMAATFTATDALLDVQKAEKYSAFRKRMLEQIHASNGGRPTVTNPKMRRNGSSTCNAQDEQVNDSSSGNEDHSTSGTESCNLADSKDKSCGNNNNSNAVNQNGTVKDAAYYERRKKNNAAAKKSRDRRRIKEDEIAVRAAFLEHENIELRIELAALKNQLAMVAANSNR</sequence>
<dbReference type="GO" id="GO:0000978">
    <property type="term" value="F:RNA polymerase II cis-regulatory region sequence-specific DNA binding"/>
    <property type="evidence" value="ECO:0007669"/>
    <property type="project" value="TreeGrafter"/>
</dbReference>
<accession>A0A7R8YVT7</accession>
<evidence type="ECO:0000256" key="1">
    <source>
        <dbReference type="ARBA" id="ARBA00004123"/>
    </source>
</evidence>
<feature type="compositionally biased region" description="Polar residues" evidence="8">
    <location>
        <begin position="268"/>
        <end position="298"/>
    </location>
</feature>
<feature type="region of interest" description="Disordered" evidence="8">
    <location>
        <begin position="152"/>
        <end position="192"/>
    </location>
</feature>
<feature type="region of interest" description="Disordered" evidence="8">
    <location>
        <begin position="250"/>
        <end position="298"/>
    </location>
</feature>
<gene>
    <name evidence="10" type="ORF">HERILL_LOCUS10371</name>
</gene>
<dbReference type="Pfam" id="PF07716">
    <property type="entry name" value="bZIP_2"/>
    <property type="match status" value="1"/>
</dbReference>
<dbReference type="OrthoDB" id="6022300at2759"/>
<feature type="region of interest" description="Disordered" evidence="8">
    <location>
        <begin position="306"/>
        <end position="325"/>
    </location>
</feature>
<name>A0A7R8YVT7_HERIL</name>
<dbReference type="PANTHER" id="PTHR11988:SF42">
    <property type="entry name" value="PROTEIN GIANT"/>
    <property type="match status" value="1"/>
</dbReference>
<protein>
    <recommendedName>
        <fullName evidence="9">BZIP domain-containing protein</fullName>
    </recommendedName>
</protein>
<evidence type="ECO:0000259" key="9">
    <source>
        <dbReference type="PROSITE" id="PS50217"/>
    </source>
</evidence>
<dbReference type="SUPFAM" id="SSF57959">
    <property type="entry name" value="Leucine zipper domain"/>
    <property type="match status" value="1"/>
</dbReference>